<dbReference type="Gene3D" id="3.40.50.1110">
    <property type="entry name" value="SGNH hydrolase"/>
    <property type="match status" value="2"/>
</dbReference>
<dbReference type="Pfam" id="PF00657">
    <property type="entry name" value="Lipase_GDSL"/>
    <property type="match status" value="2"/>
</dbReference>
<keyword evidence="4 8" id="KW-0732">Signal</keyword>
<dbReference type="FunFam" id="3.40.50.1110:FF:000003">
    <property type="entry name" value="GDSL esterase/lipase APG"/>
    <property type="match status" value="2"/>
</dbReference>
<dbReference type="InterPro" id="IPR051238">
    <property type="entry name" value="GDSL_esterase/lipase"/>
</dbReference>
<dbReference type="EMBL" id="LR999455">
    <property type="protein sequence ID" value="CAE6066063.1"/>
    <property type="molecule type" value="Genomic_DNA"/>
</dbReference>
<sequence length="627" mass="70266">MDLHSFLNSYFLLVLLCLLNISTINLAKPSKQETVLFGGEFPALYVIGDSLVDSGNNNHLETKVKSNFSPYGSDFEGGKPTGRFSNGKTIADYIAIYYGLPLVPAYLGLSEEEKNNISTGFNYASASCGILPDTGKLMGKCLSLSVQVDMFKETIANNLKKNFKKSELRKHLAESLFMTAIGVNDYAFFFNMTTDANEFANKLLHDYLIQIERLHKLGARKFFINNIKPLGCYPNMVAKTVPRGSCNDPLNLAISIFNTKLIKSLSRMSQKFNKISFLYSDYFNYMLGLRGPSSNQVGSSLLNVTSPCCPEVYDGGNNNHLPTMIRANYPPYGSDFEGGKATGRFSNGKTIADYIAIYYKLPLVPAYLGLSEDRKDTISTGMNYASAGCGILRLTGKIAGKCLSLSKQVDMFEETIEKHLKTNFKTPYELREHLAHSLFMTVIGVNDYAFFYTRLTDANDFADKLLHKFLKKIEKLHKLGARKFFINNIKPLGCYPNMVAKTVPRGSCNERVNLAISIYNDKLRRSLPVMKKKLHNTSFLYSDYFKFMLGLRGPSTNQYSSNLLNTTGPCCPLDYDGSLTSSCKRRSKTCKAPDSTHIFFDPRHPTQLANFMYSIACFDERTICHVV</sequence>
<keyword evidence="6" id="KW-0442">Lipid degradation</keyword>
<evidence type="ECO:0000256" key="4">
    <source>
        <dbReference type="ARBA" id="ARBA00022729"/>
    </source>
</evidence>
<dbReference type="AlphaFoldDB" id="A0A8S2AIK7"/>
<evidence type="ECO:0000256" key="8">
    <source>
        <dbReference type="SAM" id="SignalP"/>
    </source>
</evidence>
<evidence type="ECO:0000256" key="5">
    <source>
        <dbReference type="ARBA" id="ARBA00022801"/>
    </source>
</evidence>
<evidence type="ECO:0000256" key="7">
    <source>
        <dbReference type="ARBA" id="ARBA00023098"/>
    </source>
</evidence>
<keyword evidence="7" id="KW-0443">Lipid metabolism</keyword>
<evidence type="ECO:0000313" key="10">
    <source>
        <dbReference type="Proteomes" id="UP000682877"/>
    </source>
</evidence>
<evidence type="ECO:0000256" key="3">
    <source>
        <dbReference type="ARBA" id="ARBA00022525"/>
    </source>
</evidence>
<proteinExistence type="inferred from homology"/>
<feature type="signal peptide" evidence="8">
    <location>
        <begin position="1"/>
        <end position="27"/>
    </location>
</feature>
<keyword evidence="5" id="KW-0378">Hydrolase</keyword>
<keyword evidence="10" id="KW-1185">Reference proteome</keyword>
<dbReference type="GO" id="GO:0016788">
    <property type="term" value="F:hydrolase activity, acting on ester bonds"/>
    <property type="evidence" value="ECO:0007669"/>
    <property type="project" value="InterPro"/>
</dbReference>
<feature type="chain" id="PRO_5035717963" evidence="8">
    <location>
        <begin position="28"/>
        <end position="627"/>
    </location>
</feature>
<reference evidence="9" key="1">
    <citation type="submission" date="2021-01" db="EMBL/GenBank/DDBJ databases">
        <authorList>
            <person name="Bezrukov I."/>
        </authorList>
    </citation>
    <scope>NUCLEOTIDE SEQUENCE</scope>
</reference>
<accession>A0A8S2AIK7</accession>
<evidence type="ECO:0000256" key="2">
    <source>
        <dbReference type="ARBA" id="ARBA00008668"/>
    </source>
</evidence>
<dbReference type="PANTHER" id="PTHR45650:SF14">
    <property type="entry name" value="GDSL ESTERASE_LIPASE 7-LIKE"/>
    <property type="match status" value="1"/>
</dbReference>
<dbReference type="InterPro" id="IPR036514">
    <property type="entry name" value="SGNH_hydro_sf"/>
</dbReference>
<dbReference type="Proteomes" id="UP000682877">
    <property type="component" value="Chromosome 5"/>
</dbReference>
<dbReference type="GO" id="GO:0005576">
    <property type="term" value="C:extracellular region"/>
    <property type="evidence" value="ECO:0007669"/>
    <property type="project" value="UniProtKB-SubCell"/>
</dbReference>
<comment type="similarity">
    <text evidence="2">Belongs to the 'GDSL' lipolytic enzyme family.</text>
</comment>
<comment type="subcellular location">
    <subcellularLocation>
        <location evidence="1">Secreted</location>
    </subcellularLocation>
</comment>
<protein>
    <submittedName>
        <fullName evidence="9">Uncharacterized protein</fullName>
    </submittedName>
</protein>
<dbReference type="PANTHER" id="PTHR45650">
    <property type="entry name" value="GDSL-LIKE LIPASE/ACYLHYDROLASE-RELATED"/>
    <property type="match status" value="1"/>
</dbReference>
<gene>
    <name evidence="9" type="ORF">AARE701A_LOCUS11949</name>
</gene>
<dbReference type="CDD" id="cd01837">
    <property type="entry name" value="SGNH_plant_lipase_like"/>
    <property type="match status" value="2"/>
</dbReference>
<dbReference type="GO" id="GO:0016042">
    <property type="term" value="P:lipid catabolic process"/>
    <property type="evidence" value="ECO:0007669"/>
    <property type="project" value="UniProtKB-KW"/>
</dbReference>
<dbReference type="InterPro" id="IPR035669">
    <property type="entry name" value="SGNH_plant_lipase-like"/>
</dbReference>
<keyword evidence="3" id="KW-0964">Secreted</keyword>
<dbReference type="InterPro" id="IPR001087">
    <property type="entry name" value="GDSL"/>
</dbReference>
<evidence type="ECO:0000256" key="6">
    <source>
        <dbReference type="ARBA" id="ARBA00022963"/>
    </source>
</evidence>
<name>A0A8S2AIK7_ARAAE</name>
<evidence type="ECO:0000256" key="1">
    <source>
        <dbReference type="ARBA" id="ARBA00004613"/>
    </source>
</evidence>
<evidence type="ECO:0000313" key="9">
    <source>
        <dbReference type="EMBL" id="CAE6066063.1"/>
    </source>
</evidence>
<organism evidence="9 10">
    <name type="scientific">Arabidopsis arenosa</name>
    <name type="common">Sand rock-cress</name>
    <name type="synonym">Cardaminopsis arenosa</name>
    <dbReference type="NCBI Taxonomy" id="38785"/>
    <lineage>
        <taxon>Eukaryota</taxon>
        <taxon>Viridiplantae</taxon>
        <taxon>Streptophyta</taxon>
        <taxon>Embryophyta</taxon>
        <taxon>Tracheophyta</taxon>
        <taxon>Spermatophyta</taxon>
        <taxon>Magnoliopsida</taxon>
        <taxon>eudicotyledons</taxon>
        <taxon>Gunneridae</taxon>
        <taxon>Pentapetalae</taxon>
        <taxon>rosids</taxon>
        <taxon>malvids</taxon>
        <taxon>Brassicales</taxon>
        <taxon>Brassicaceae</taxon>
        <taxon>Camelineae</taxon>
        <taxon>Arabidopsis</taxon>
    </lineage>
</organism>